<organism evidence="2 3">
    <name type="scientific">Lacticaseibacillus suilingensis</name>
    <dbReference type="NCBI Taxonomy" id="2799577"/>
    <lineage>
        <taxon>Bacteria</taxon>
        <taxon>Bacillati</taxon>
        <taxon>Bacillota</taxon>
        <taxon>Bacilli</taxon>
        <taxon>Lactobacillales</taxon>
        <taxon>Lactobacillaceae</taxon>
        <taxon>Lacticaseibacillus</taxon>
    </lineage>
</organism>
<protein>
    <recommendedName>
        <fullName evidence="1">Prenylated flavin chaperone LpdD-like domain-containing protein</fullName>
    </recommendedName>
</protein>
<dbReference type="InterPro" id="IPR048844">
    <property type="entry name" value="LpdD_chaperone-like"/>
</dbReference>
<dbReference type="EMBL" id="JBHTOA010000016">
    <property type="protein sequence ID" value="MFD1398306.1"/>
    <property type="molecule type" value="Genomic_DNA"/>
</dbReference>
<evidence type="ECO:0000313" key="2">
    <source>
        <dbReference type="EMBL" id="MFD1398306.1"/>
    </source>
</evidence>
<accession>A0ABW4BDL3</accession>
<name>A0ABW4BDL3_9LACO</name>
<dbReference type="Pfam" id="PF21758">
    <property type="entry name" value="PAC_bac"/>
    <property type="match status" value="1"/>
</dbReference>
<comment type="caution">
    <text evidence="2">The sequence shown here is derived from an EMBL/GenBank/DDBJ whole genome shotgun (WGS) entry which is preliminary data.</text>
</comment>
<reference evidence="3" key="1">
    <citation type="journal article" date="2019" name="Int. J. Syst. Evol. Microbiol.">
        <title>The Global Catalogue of Microorganisms (GCM) 10K type strain sequencing project: providing services to taxonomists for standard genome sequencing and annotation.</title>
        <authorList>
            <consortium name="The Broad Institute Genomics Platform"/>
            <consortium name="The Broad Institute Genome Sequencing Center for Infectious Disease"/>
            <person name="Wu L."/>
            <person name="Ma J."/>
        </authorList>
    </citation>
    <scope>NUCLEOTIDE SEQUENCE [LARGE SCALE GENOMIC DNA]</scope>
    <source>
        <strain evidence="3">CCM 9110</strain>
    </source>
</reference>
<dbReference type="RefSeq" id="WP_204117833.1">
    <property type="nucleotide sequence ID" value="NZ_BOLV01000001.1"/>
</dbReference>
<sequence length="131" mass="14409">MPEHTFTVTRSGYTMQAKLRRENQDVLIELTGGDVPHYGVVTAVSLHQPLQTIALPSRPGHHHQEGVLTERVATVIAPVLQSNAFIVGGLHVNRISKQQLAVAGAMAQALGEQIRDYLATHPRTRIEEEFS</sequence>
<feature type="domain" description="Prenylated flavin chaperone LpdD-like" evidence="1">
    <location>
        <begin position="10"/>
        <end position="117"/>
    </location>
</feature>
<keyword evidence="3" id="KW-1185">Reference proteome</keyword>
<dbReference type="Proteomes" id="UP001597199">
    <property type="component" value="Unassembled WGS sequence"/>
</dbReference>
<proteinExistence type="predicted"/>
<evidence type="ECO:0000313" key="3">
    <source>
        <dbReference type="Proteomes" id="UP001597199"/>
    </source>
</evidence>
<gene>
    <name evidence="2" type="ORF">ACFQ41_03175</name>
</gene>
<evidence type="ECO:0000259" key="1">
    <source>
        <dbReference type="Pfam" id="PF21758"/>
    </source>
</evidence>